<dbReference type="AlphaFoldDB" id="A0A7W9F0B9"/>
<evidence type="ECO:0000313" key="3">
    <source>
        <dbReference type="Proteomes" id="UP000535415"/>
    </source>
</evidence>
<dbReference type="InterPro" id="IPR007433">
    <property type="entry name" value="DUF481"/>
</dbReference>
<protein>
    <submittedName>
        <fullName evidence="2">Putative salt-induced outer membrane protein</fullName>
    </submittedName>
</protein>
<gene>
    <name evidence="2" type="ORF">FHS72_002401</name>
</gene>
<keyword evidence="1" id="KW-0732">Signal</keyword>
<evidence type="ECO:0000256" key="1">
    <source>
        <dbReference type="SAM" id="SignalP"/>
    </source>
</evidence>
<keyword evidence="3" id="KW-1185">Reference proteome</keyword>
<feature type="signal peptide" evidence="1">
    <location>
        <begin position="1"/>
        <end position="21"/>
    </location>
</feature>
<dbReference type="Pfam" id="PF04338">
    <property type="entry name" value="DUF481"/>
    <property type="match status" value="1"/>
</dbReference>
<organism evidence="2 3">
    <name type="scientific">Yoonia ponticola</name>
    <dbReference type="NCBI Taxonomy" id="1524255"/>
    <lineage>
        <taxon>Bacteria</taxon>
        <taxon>Pseudomonadati</taxon>
        <taxon>Pseudomonadota</taxon>
        <taxon>Alphaproteobacteria</taxon>
        <taxon>Rhodobacterales</taxon>
        <taxon>Paracoccaceae</taxon>
        <taxon>Yoonia</taxon>
    </lineage>
</organism>
<sequence>MKTNIFIVAAAAALIANAGFAQTSAFNNQDRTSDALDDLDEAIEDAAERETFTFGTEGREVGAYGSLSLRGTSTSEDGVTSSDLGIGLRYGTFDGVNGIDATASFIYGEDDGTETENQLLAGVDYRRNFSDAFFGFAKADLAFDRLAETDGETTQDIFVGAGVGYRILNSNASQWSIQVGPGYRIADVVGQDRVEEAAAAVSSNYFRSLTDTSYITNDTDVIYSEFSTTVSNELALNVALNNELVLRTSLATAFDDAIDEDFSDAKNTLGVSVVYNFN</sequence>
<evidence type="ECO:0000313" key="2">
    <source>
        <dbReference type="EMBL" id="MBB5722771.1"/>
    </source>
</evidence>
<proteinExistence type="predicted"/>
<feature type="chain" id="PRO_5030593538" evidence="1">
    <location>
        <begin position="22"/>
        <end position="278"/>
    </location>
</feature>
<name>A0A7W9F0B9_9RHOB</name>
<dbReference type="RefSeq" id="WP_183529346.1">
    <property type="nucleotide sequence ID" value="NZ_JACIJM010000006.1"/>
</dbReference>
<accession>A0A7W9F0B9</accession>
<dbReference type="EMBL" id="JACIJM010000006">
    <property type="protein sequence ID" value="MBB5722771.1"/>
    <property type="molecule type" value="Genomic_DNA"/>
</dbReference>
<dbReference type="Proteomes" id="UP000535415">
    <property type="component" value="Unassembled WGS sequence"/>
</dbReference>
<reference evidence="2 3" key="1">
    <citation type="submission" date="2020-08" db="EMBL/GenBank/DDBJ databases">
        <title>Genomic Encyclopedia of Type Strains, Phase IV (KMG-IV): sequencing the most valuable type-strain genomes for metagenomic binning, comparative biology and taxonomic classification.</title>
        <authorList>
            <person name="Goeker M."/>
        </authorList>
    </citation>
    <scope>NUCLEOTIDE SEQUENCE [LARGE SCALE GENOMIC DNA]</scope>
    <source>
        <strain evidence="2 3">DSM 101064</strain>
    </source>
</reference>
<comment type="caution">
    <text evidence="2">The sequence shown here is derived from an EMBL/GenBank/DDBJ whole genome shotgun (WGS) entry which is preliminary data.</text>
</comment>